<dbReference type="AlphaFoldDB" id="A0A4Q1DBJ0"/>
<dbReference type="RefSeq" id="WP_129002427.1">
    <property type="nucleotide sequence ID" value="NZ_SDHZ01000001.1"/>
</dbReference>
<comment type="caution">
    <text evidence="2">The sequence shown here is derived from an EMBL/GenBank/DDBJ whole genome shotgun (WGS) entry which is preliminary data.</text>
</comment>
<accession>A0A4Q1DBJ0</accession>
<keyword evidence="3" id="KW-1185">Reference proteome</keyword>
<proteinExistence type="predicted"/>
<dbReference type="EMBL" id="SDHZ01000001">
    <property type="protein sequence ID" value="RXK86680.1"/>
    <property type="molecule type" value="Genomic_DNA"/>
</dbReference>
<feature type="transmembrane region" description="Helical" evidence="1">
    <location>
        <begin position="85"/>
        <end position="106"/>
    </location>
</feature>
<gene>
    <name evidence="2" type="ORF">ESB13_07705</name>
</gene>
<dbReference type="Proteomes" id="UP000290545">
    <property type="component" value="Unassembled WGS sequence"/>
</dbReference>
<organism evidence="2 3">
    <name type="scientific">Filimonas effusa</name>
    <dbReference type="NCBI Taxonomy" id="2508721"/>
    <lineage>
        <taxon>Bacteria</taxon>
        <taxon>Pseudomonadati</taxon>
        <taxon>Bacteroidota</taxon>
        <taxon>Chitinophagia</taxon>
        <taxon>Chitinophagales</taxon>
        <taxon>Chitinophagaceae</taxon>
        <taxon>Filimonas</taxon>
    </lineage>
</organism>
<protein>
    <submittedName>
        <fullName evidence="2">Uncharacterized protein</fullName>
    </submittedName>
</protein>
<reference evidence="2 3" key="1">
    <citation type="submission" date="2019-01" db="EMBL/GenBank/DDBJ databases">
        <title>Filimonas sp. strain TTM-71.</title>
        <authorList>
            <person name="Chen W.-M."/>
        </authorList>
    </citation>
    <scope>NUCLEOTIDE SEQUENCE [LARGE SCALE GENOMIC DNA]</scope>
    <source>
        <strain evidence="2 3">TTM-71</strain>
    </source>
</reference>
<name>A0A4Q1DBJ0_9BACT</name>
<keyword evidence="1" id="KW-0472">Membrane</keyword>
<evidence type="ECO:0000313" key="3">
    <source>
        <dbReference type="Proteomes" id="UP000290545"/>
    </source>
</evidence>
<evidence type="ECO:0000313" key="2">
    <source>
        <dbReference type="EMBL" id="RXK86680.1"/>
    </source>
</evidence>
<sequence>MADIKDILNDDHEELNEDDLMQFLQTPQDMDFAFSNDAQEGLQSFKSNDKMQQYVLQLNQQLQQQLHQRKQHKEKRKIRNISGPLMAMVVILILCTLAYVIIHLYFRNK</sequence>
<keyword evidence="1" id="KW-0812">Transmembrane</keyword>
<dbReference type="OrthoDB" id="680268at2"/>
<evidence type="ECO:0000256" key="1">
    <source>
        <dbReference type="SAM" id="Phobius"/>
    </source>
</evidence>
<keyword evidence="1" id="KW-1133">Transmembrane helix</keyword>